<protein>
    <submittedName>
        <fullName evidence="1">13230_t:CDS:1</fullName>
    </submittedName>
</protein>
<keyword evidence="2" id="KW-1185">Reference proteome</keyword>
<proteinExistence type="predicted"/>
<reference evidence="1" key="1">
    <citation type="submission" date="2021-06" db="EMBL/GenBank/DDBJ databases">
        <authorList>
            <person name="Kallberg Y."/>
            <person name="Tangrot J."/>
            <person name="Rosling A."/>
        </authorList>
    </citation>
    <scope>NUCLEOTIDE SEQUENCE</scope>
    <source>
        <strain evidence="1">UK204</strain>
    </source>
</reference>
<feature type="non-terminal residue" evidence="1">
    <location>
        <position position="43"/>
    </location>
</feature>
<evidence type="ECO:0000313" key="2">
    <source>
        <dbReference type="Proteomes" id="UP000789570"/>
    </source>
</evidence>
<feature type="non-terminal residue" evidence="1">
    <location>
        <position position="1"/>
    </location>
</feature>
<evidence type="ECO:0000313" key="1">
    <source>
        <dbReference type="EMBL" id="CAG8774497.1"/>
    </source>
</evidence>
<dbReference type="EMBL" id="CAJVPQ010029207">
    <property type="protein sequence ID" value="CAG8774497.1"/>
    <property type="molecule type" value="Genomic_DNA"/>
</dbReference>
<name>A0A9N9JCP1_9GLOM</name>
<gene>
    <name evidence="1" type="ORF">FCALED_LOCUS17738</name>
</gene>
<dbReference type="AlphaFoldDB" id="A0A9N9JCP1"/>
<accession>A0A9N9JCP1</accession>
<organism evidence="1 2">
    <name type="scientific">Funneliformis caledonium</name>
    <dbReference type="NCBI Taxonomy" id="1117310"/>
    <lineage>
        <taxon>Eukaryota</taxon>
        <taxon>Fungi</taxon>
        <taxon>Fungi incertae sedis</taxon>
        <taxon>Mucoromycota</taxon>
        <taxon>Glomeromycotina</taxon>
        <taxon>Glomeromycetes</taxon>
        <taxon>Glomerales</taxon>
        <taxon>Glomeraceae</taxon>
        <taxon>Funneliformis</taxon>
    </lineage>
</organism>
<dbReference type="Proteomes" id="UP000789570">
    <property type="component" value="Unassembled WGS sequence"/>
</dbReference>
<comment type="caution">
    <text evidence="1">The sequence shown here is derived from an EMBL/GenBank/DDBJ whole genome shotgun (WGS) entry which is preliminary data.</text>
</comment>
<sequence>ETGSSSKVKTFSRVYPISIPEWLSSETEQSVPPYSISKESSSS</sequence>